<dbReference type="Pfam" id="PF14938">
    <property type="entry name" value="SNAP"/>
    <property type="match status" value="1"/>
</dbReference>
<dbReference type="GO" id="GO:0005483">
    <property type="term" value="F:soluble NSF attachment protein activity"/>
    <property type="evidence" value="ECO:0007669"/>
    <property type="project" value="TreeGrafter"/>
</dbReference>
<dbReference type="InterPro" id="IPR000744">
    <property type="entry name" value="NSF_attach"/>
</dbReference>
<accession>A0A292PY98</accession>
<dbReference type="PANTHER" id="PTHR13768:SF8">
    <property type="entry name" value="ALPHA-SOLUBLE NSF ATTACHMENT PROTEIN"/>
    <property type="match status" value="1"/>
</dbReference>
<evidence type="ECO:0000256" key="3">
    <source>
        <dbReference type="ARBA" id="ARBA00022448"/>
    </source>
</evidence>
<sequence length="303" mass="33447">MAQDPRALLAKADKQASSARGGFSLFGGKQDKLEIAADLYTQAANAFRVQKLGREAGQTLEKAAAIQQEINEPDDAANSFVEAYKAYRKDDPSSAARVLEKAIQHYTLRGNFRRAATHQQNLAELLELEIGDIPKAVAAYEIAGDWFQSDNAEALANKVFLKVADLAALEGMYPKAIERYEGVARSSAGNNLMKWSMKDYFLKAGICHLASRDKIAFKKALDSYVELDPSFPSMREFQLLNDMLEADDGGDAEAFADKIFLYDQMSKLDKWKTTMLLRVKSSTTAPKPPLLGCIEEDDDDGLA</sequence>
<comment type="function">
    <text evidence="7">Required for vesicular transport between the endoplasmic reticulum and the Golgi apparatus.</text>
</comment>
<evidence type="ECO:0000313" key="10">
    <source>
        <dbReference type="Proteomes" id="UP001412239"/>
    </source>
</evidence>
<name>A0A292PY98_9PEZI</name>
<dbReference type="EMBL" id="LN891020">
    <property type="protein sequence ID" value="CUS11473.1"/>
    <property type="molecule type" value="Genomic_DNA"/>
</dbReference>
<evidence type="ECO:0000313" key="9">
    <source>
        <dbReference type="EMBL" id="CUS11473.1"/>
    </source>
</evidence>
<dbReference type="AlphaFoldDB" id="A0A292PY98"/>
<comment type="subcellular location">
    <subcellularLocation>
        <location evidence="1 7">Membrane</location>
        <topology evidence="1 7">Peripheral membrane protein</topology>
    </subcellularLocation>
</comment>
<dbReference type="Proteomes" id="UP001412239">
    <property type="component" value="Unassembled WGS sequence"/>
</dbReference>
<dbReference type="FunFam" id="1.25.40.10:FF:000049">
    <property type="entry name" value="Alpha-soluble NSF attachment protein-like"/>
    <property type="match status" value="1"/>
</dbReference>
<dbReference type="GO" id="GO:0031201">
    <property type="term" value="C:SNARE complex"/>
    <property type="evidence" value="ECO:0007669"/>
    <property type="project" value="TreeGrafter"/>
</dbReference>
<gene>
    <name evidence="9" type="ORF">GSTUAT00004425001</name>
</gene>
<protein>
    <recommendedName>
        <fullName evidence="11">Vesicular-fusion protein SEC17</fullName>
    </recommendedName>
</protein>
<keyword evidence="6 7" id="KW-0472">Membrane</keyword>
<evidence type="ECO:0000256" key="5">
    <source>
        <dbReference type="ARBA" id="ARBA00022927"/>
    </source>
</evidence>
<evidence type="ECO:0000256" key="7">
    <source>
        <dbReference type="RuleBase" id="RU367013"/>
    </source>
</evidence>
<dbReference type="Gene3D" id="1.25.40.10">
    <property type="entry name" value="Tetratricopeptide repeat domain"/>
    <property type="match status" value="1"/>
</dbReference>
<dbReference type="GO" id="GO:0005774">
    <property type="term" value="C:vacuolar membrane"/>
    <property type="evidence" value="ECO:0007669"/>
    <property type="project" value="TreeGrafter"/>
</dbReference>
<evidence type="ECO:0000256" key="8">
    <source>
        <dbReference type="SAM" id="MobiDB-lite"/>
    </source>
</evidence>
<dbReference type="CDD" id="cd15832">
    <property type="entry name" value="SNAP"/>
    <property type="match status" value="1"/>
</dbReference>
<dbReference type="PANTHER" id="PTHR13768">
    <property type="entry name" value="SOLUBLE NSF ATTACHMENT PROTEIN SNAP"/>
    <property type="match status" value="1"/>
</dbReference>
<evidence type="ECO:0000256" key="4">
    <source>
        <dbReference type="ARBA" id="ARBA00022892"/>
    </source>
</evidence>
<keyword evidence="4 7" id="KW-0931">ER-Golgi transport</keyword>
<evidence type="ECO:0000256" key="6">
    <source>
        <dbReference type="ARBA" id="ARBA00023136"/>
    </source>
</evidence>
<dbReference type="GO" id="GO:0019905">
    <property type="term" value="F:syntaxin binding"/>
    <property type="evidence" value="ECO:0007669"/>
    <property type="project" value="TreeGrafter"/>
</dbReference>
<evidence type="ECO:0000256" key="1">
    <source>
        <dbReference type="ARBA" id="ARBA00004170"/>
    </source>
</evidence>
<evidence type="ECO:0008006" key="11">
    <source>
        <dbReference type="Google" id="ProtNLM"/>
    </source>
</evidence>
<reference evidence="9" key="1">
    <citation type="submission" date="2015-10" db="EMBL/GenBank/DDBJ databases">
        <authorList>
            <person name="Regsiter A."/>
            <person name="william w."/>
        </authorList>
    </citation>
    <scope>NUCLEOTIDE SEQUENCE</scope>
    <source>
        <strain evidence="9">Montdore</strain>
    </source>
</reference>
<dbReference type="SUPFAM" id="SSF48452">
    <property type="entry name" value="TPR-like"/>
    <property type="match status" value="1"/>
</dbReference>
<dbReference type="PRINTS" id="PR00448">
    <property type="entry name" value="NSFATTACHMNT"/>
</dbReference>
<feature type="region of interest" description="Disordered" evidence="8">
    <location>
        <begin position="1"/>
        <end position="22"/>
    </location>
</feature>
<evidence type="ECO:0000256" key="2">
    <source>
        <dbReference type="ARBA" id="ARBA00010050"/>
    </source>
</evidence>
<comment type="similarity">
    <text evidence="2 7">Belongs to the SNAP family.</text>
</comment>
<dbReference type="GO" id="GO:0035494">
    <property type="term" value="P:SNARE complex disassembly"/>
    <property type="evidence" value="ECO:0007669"/>
    <property type="project" value="TreeGrafter"/>
</dbReference>
<proteinExistence type="inferred from homology"/>
<keyword evidence="5 7" id="KW-0653">Protein transport</keyword>
<dbReference type="InterPro" id="IPR011990">
    <property type="entry name" value="TPR-like_helical_dom_sf"/>
</dbReference>
<keyword evidence="10" id="KW-1185">Reference proteome</keyword>
<keyword evidence="3 7" id="KW-0813">Transport</keyword>
<dbReference type="GO" id="GO:0006886">
    <property type="term" value="P:intracellular protein transport"/>
    <property type="evidence" value="ECO:0007669"/>
    <property type="project" value="UniProtKB-UniRule"/>
</dbReference>
<organism evidence="9 10">
    <name type="scientific">Tuber aestivum</name>
    <name type="common">summer truffle</name>
    <dbReference type="NCBI Taxonomy" id="59557"/>
    <lineage>
        <taxon>Eukaryota</taxon>
        <taxon>Fungi</taxon>
        <taxon>Dikarya</taxon>
        <taxon>Ascomycota</taxon>
        <taxon>Pezizomycotina</taxon>
        <taxon>Pezizomycetes</taxon>
        <taxon>Pezizales</taxon>
        <taxon>Tuberaceae</taxon>
        <taxon>Tuber</taxon>
    </lineage>
</organism>